<feature type="non-terminal residue" evidence="1">
    <location>
        <position position="1"/>
    </location>
</feature>
<gene>
    <name evidence="1" type="ORF">GMARGA_LOCUS46176</name>
</gene>
<evidence type="ECO:0000313" key="1">
    <source>
        <dbReference type="EMBL" id="CAG8857355.1"/>
    </source>
</evidence>
<evidence type="ECO:0000313" key="2">
    <source>
        <dbReference type="Proteomes" id="UP000789901"/>
    </source>
</evidence>
<sequence length="75" mass="8523">LQRRLRLNKKQSKLTDELVSALPKYQPQLPLLELNNTINNKQSKLTDESITNILCSLNEAVSPFSQPDLNSQLSM</sequence>
<dbReference type="EMBL" id="CAJVQB010169935">
    <property type="protein sequence ID" value="CAG8857355.1"/>
    <property type="molecule type" value="Genomic_DNA"/>
</dbReference>
<dbReference type="Proteomes" id="UP000789901">
    <property type="component" value="Unassembled WGS sequence"/>
</dbReference>
<name>A0ABN7XSD0_GIGMA</name>
<organism evidence="1 2">
    <name type="scientific">Gigaspora margarita</name>
    <dbReference type="NCBI Taxonomy" id="4874"/>
    <lineage>
        <taxon>Eukaryota</taxon>
        <taxon>Fungi</taxon>
        <taxon>Fungi incertae sedis</taxon>
        <taxon>Mucoromycota</taxon>
        <taxon>Glomeromycotina</taxon>
        <taxon>Glomeromycetes</taxon>
        <taxon>Diversisporales</taxon>
        <taxon>Gigasporaceae</taxon>
        <taxon>Gigaspora</taxon>
    </lineage>
</organism>
<reference evidence="1 2" key="1">
    <citation type="submission" date="2021-06" db="EMBL/GenBank/DDBJ databases">
        <authorList>
            <person name="Kallberg Y."/>
            <person name="Tangrot J."/>
            <person name="Rosling A."/>
        </authorList>
    </citation>
    <scope>NUCLEOTIDE SEQUENCE [LARGE SCALE GENOMIC DNA]</scope>
    <source>
        <strain evidence="1 2">120-4 pot B 10/14</strain>
    </source>
</reference>
<accession>A0ABN7XSD0</accession>
<protein>
    <submittedName>
        <fullName evidence="1">33178_t:CDS:1</fullName>
    </submittedName>
</protein>
<keyword evidence="2" id="KW-1185">Reference proteome</keyword>
<proteinExistence type="predicted"/>
<comment type="caution">
    <text evidence="1">The sequence shown here is derived from an EMBL/GenBank/DDBJ whole genome shotgun (WGS) entry which is preliminary data.</text>
</comment>